<dbReference type="Ensembl" id="ENSPNYT00000005922.1">
    <property type="protein sequence ID" value="ENSPNYP00000005772.1"/>
    <property type="gene ID" value="ENSPNYG00000004471.1"/>
</dbReference>
<keyword evidence="5" id="KW-0675">Receptor</keyword>
<dbReference type="SUPFAM" id="SSF48726">
    <property type="entry name" value="Immunoglobulin"/>
    <property type="match status" value="1"/>
</dbReference>
<feature type="domain" description="Ig-like" evidence="8">
    <location>
        <begin position="16"/>
        <end position="124"/>
    </location>
</feature>
<dbReference type="Gene3D" id="2.60.40.10">
    <property type="entry name" value="Immunoglobulins"/>
    <property type="match status" value="1"/>
</dbReference>
<dbReference type="InterPro" id="IPR051117">
    <property type="entry name" value="TRG_var/const_region"/>
</dbReference>
<dbReference type="SMART" id="SM00406">
    <property type="entry name" value="IGv"/>
    <property type="match status" value="1"/>
</dbReference>
<sequence>MLWTLCTLITALTYVDAVIVLTQTPAVHTVSPGQEIVLNCNIERYDANSVSWYKQVPGTVPQYVLRFHHSDSSLEFGTGFSSDRFNSKSSSNIDYQFIIKRAETGDSAVYYCQTYDDSASAPVSQ</sequence>
<dbReference type="InterPro" id="IPR013106">
    <property type="entry name" value="Ig_V-set"/>
</dbReference>
<dbReference type="InterPro" id="IPR003599">
    <property type="entry name" value="Ig_sub"/>
</dbReference>
<proteinExistence type="predicted"/>
<feature type="signal peptide" evidence="7">
    <location>
        <begin position="1"/>
        <end position="17"/>
    </location>
</feature>
<dbReference type="PROSITE" id="PS50835">
    <property type="entry name" value="IG_LIKE"/>
    <property type="match status" value="1"/>
</dbReference>
<dbReference type="InterPro" id="IPR036179">
    <property type="entry name" value="Ig-like_dom_sf"/>
</dbReference>
<dbReference type="STRING" id="303518.ENSPNYP00000005772"/>
<dbReference type="InterPro" id="IPR007110">
    <property type="entry name" value="Ig-like_dom"/>
</dbReference>
<keyword evidence="3" id="KW-1133">Transmembrane helix</keyword>
<dbReference type="GO" id="GO:0016020">
    <property type="term" value="C:membrane"/>
    <property type="evidence" value="ECO:0007669"/>
    <property type="project" value="UniProtKB-SubCell"/>
</dbReference>
<evidence type="ECO:0000256" key="7">
    <source>
        <dbReference type="SAM" id="SignalP"/>
    </source>
</evidence>
<evidence type="ECO:0000256" key="4">
    <source>
        <dbReference type="ARBA" id="ARBA00023136"/>
    </source>
</evidence>
<dbReference type="Pfam" id="PF07686">
    <property type="entry name" value="V-set"/>
    <property type="match status" value="1"/>
</dbReference>
<dbReference type="PANTHER" id="PTHR19256">
    <property type="entry name" value="T-CELL RECEPTOR GAMMA CHAIN"/>
    <property type="match status" value="1"/>
</dbReference>
<dbReference type="SMART" id="SM00409">
    <property type="entry name" value="IG"/>
    <property type="match status" value="1"/>
</dbReference>
<dbReference type="PANTHER" id="PTHR19256:SF65">
    <property type="entry name" value="T CELL RECEPTOR GAMMA CONSTANT 1-RELATED"/>
    <property type="match status" value="1"/>
</dbReference>
<protein>
    <recommendedName>
        <fullName evidence="8">Ig-like domain-containing protein</fullName>
    </recommendedName>
</protein>
<dbReference type="InterPro" id="IPR013783">
    <property type="entry name" value="Ig-like_fold"/>
</dbReference>
<evidence type="ECO:0000256" key="3">
    <source>
        <dbReference type="ARBA" id="ARBA00022989"/>
    </source>
</evidence>
<keyword evidence="7" id="KW-0732">Signal</keyword>
<keyword evidence="2" id="KW-0812">Transmembrane</keyword>
<evidence type="ECO:0000256" key="5">
    <source>
        <dbReference type="ARBA" id="ARBA00023170"/>
    </source>
</evidence>
<comment type="subcellular location">
    <subcellularLocation>
        <location evidence="1">Membrane</location>
    </subcellularLocation>
</comment>
<dbReference type="AlphaFoldDB" id="A0A3B4F5E2"/>
<evidence type="ECO:0000256" key="2">
    <source>
        <dbReference type="ARBA" id="ARBA00022692"/>
    </source>
</evidence>
<feature type="chain" id="PRO_5017303942" description="Ig-like domain-containing protein" evidence="7">
    <location>
        <begin position="18"/>
        <end position="125"/>
    </location>
</feature>
<keyword evidence="6" id="KW-0393">Immunoglobulin domain</keyword>
<evidence type="ECO:0000256" key="1">
    <source>
        <dbReference type="ARBA" id="ARBA00004370"/>
    </source>
</evidence>
<reference evidence="9" key="1">
    <citation type="submission" date="2023-09" db="UniProtKB">
        <authorList>
            <consortium name="Ensembl"/>
        </authorList>
    </citation>
    <scope>IDENTIFICATION</scope>
</reference>
<dbReference type="CDD" id="cd00099">
    <property type="entry name" value="IgV"/>
    <property type="match status" value="1"/>
</dbReference>
<organism evidence="9">
    <name type="scientific">Pundamilia nyererei</name>
    <dbReference type="NCBI Taxonomy" id="303518"/>
    <lineage>
        <taxon>Eukaryota</taxon>
        <taxon>Metazoa</taxon>
        <taxon>Chordata</taxon>
        <taxon>Craniata</taxon>
        <taxon>Vertebrata</taxon>
        <taxon>Euteleostomi</taxon>
        <taxon>Actinopterygii</taxon>
        <taxon>Neopterygii</taxon>
        <taxon>Teleostei</taxon>
        <taxon>Neoteleostei</taxon>
        <taxon>Acanthomorphata</taxon>
        <taxon>Ovalentaria</taxon>
        <taxon>Cichlomorphae</taxon>
        <taxon>Cichliformes</taxon>
        <taxon>Cichlidae</taxon>
        <taxon>African cichlids</taxon>
        <taxon>Pseudocrenilabrinae</taxon>
        <taxon>Haplochromini</taxon>
        <taxon>Pundamilia</taxon>
    </lineage>
</organism>
<keyword evidence="4" id="KW-0472">Membrane</keyword>
<accession>A0A3B4F5E2</accession>
<name>A0A3B4F5E2_9CICH</name>
<dbReference type="GeneTree" id="ENSGT00940000165634"/>
<evidence type="ECO:0000259" key="8">
    <source>
        <dbReference type="PROSITE" id="PS50835"/>
    </source>
</evidence>
<evidence type="ECO:0000256" key="6">
    <source>
        <dbReference type="ARBA" id="ARBA00023319"/>
    </source>
</evidence>
<evidence type="ECO:0000313" key="9">
    <source>
        <dbReference type="Ensembl" id="ENSPNYP00000005772.1"/>
    </source>
</evidence>